<gene>
    <name evidence="1" type="ORF">BUALT_Bualt05G0115400</name>
</gene>
<evidence type="ECO:0000313" key="2">
    <source>
        <dbReference type="Proteomes" id="UP000826271"/>
    </source>
</evidence>
<dbReference type="AlphaFoldDB" id="A0AAV6XQE3"/>
<name>A0AAV6XQE3_9LAMI</name>
<protein>
    <submittedName>
        <fullName evidence="1">Uncharacterized protein</fullName>
    </submittedName>
</protein>
<dbReference type="EMBL" id="WHWC01000005">
    <property type="protein sequence ID" value="KAG8382801.1"/>
    <property type="molecule type" value="Genomic_DNA"/>
</dbReference>
<keyword evidence="2" id="KW-1185">Reference proteome</keyword>
<comment type="caution">
    <text evidence="1">The sequence shown here is derived from an EMBL/GenBank/DDBJ whole genome shotgun (WGS) entry which is preliminary data.</text>
</comment>
<dbReference type="Proteomes" id="UP000826271">
    <property type="component" value="Unassembled WGS sequence"/>
</dbReference>
<organism evidence="1 2">
    <name type="scientific">Buddleja alternifolia</name>
    <dbReference type="NCBI Taxonomy" id="168488"/>
    <lineage>
        <taxon>Eukaryota</taxon>
        <taxon>Viridiplantae</taxon>
        <taxon>Streptophyta</taxon>
        <taxon>Embryophyta</taxon>
        <taxon>Tracheophyta</taxon>
        <taxon>Spermatophyta</taxon>
        <taxon>Magnoliopsida</taxon>
        <taxon>eudicotyledons</taxon>
        <taxon>Gunneridae</taxon>
        <taxon>Pentapetalae</taxon>
        <taxon>asterids</taxon>
        <taxon>lamiids</taxon>
        <taxon>Lamiales</taxon>
        <taxon>Scrophulariaceae</taxon>
        <taxon>Buddlejeae</taxon>
        <taxon>Buddleja</taxon>
    </lineage>
</organism>
<proteinExistence type="predicted"/>
<sequence>MNEQTIENRCLEEVVIIDLNELLKREEMIYPENLDNVVSCLVNEDDNSTLLSITIPFAASTTSAAVVGIAAFATTAAVVGIASFATTTAVVGISIFATTRCLCWNHRLRDYCRGCQNRRSISLKDILQSIRETKFWLKGITFAKALTRISNSSTLVELKGNESIRWILYRCLSIYFTKVPVFLAEIAPMDLRGTLTTLNQAMDDYLLDLEVDVNAGEEVFMVIKVAFKTVDYKQ</sequence>
<accession>A0AAV6XQE3</accession>
<reference evidence="1" key="1">
    <citation type="submission" date="2019-10" db="EMBL/GenBank/DDBJ databases">
        <authorList>
            <person name="Zhang R."/>
            <person name="Pan Y."/>
            <person name="Wang J."/>
            <person name="Ma R."/>
            <person name="Yu S."/>
        </authorList>
    </citation>
    <scope>NUCLEOTIDE SEQUENCE</scope>
    <source>
        <strain evidence="1">LA-IB0</strain>
        <tissue evidence="1">Leaf</tissue>
    </source>
</reference>
<evidence type="ECO:0000313" key="1">
    <source>
        <dbReference type="EMBL" id="KAG8382801.1"/>
    </source>
</evidence>